<dbReference type="InterPro" id="IPR005249">
    <property type="entry name" value="YqeK"/>
</dbReference>
<dbReference type="AlphaFoldDB" id="A0AAU8IDT6"/>
<dbReference type="SUPFAM" id="SSF109604">
    <property type="entry name" value="HD-domain/PDEase-like"/>
    <property type="match status" value="1"/>
</dbReference>
<dbReference type="Gene3D" id="1.10.3210.10">
    <property type="entry name" value="Hypothetical protein af1432"/>
    <property type="match status" value="1"/>
</dbReference>
<evidence type="ECO:0000313" key="8">
    <source>
        <dbReference type="EMBL" id="XCJ16559.1"/>
    </source>
</evidence>
<accession>A0AAU8IDT6</accession>
<dbReference type="NCBIfam" id="TIGR00277">
    <property type="entry name" value="HDIG"/>
    <property type="match status" value="1"/>
</dbReference>
<dbReference type="PANTHER" id="PTHR35795">
    <property type="entry name" value="SLR1885 PROTEIN"/>
    <property type="match status" value="1"/>
</dbReference>
<evidence type="ECO:0000256" key="6">
    <source>
        <dbReference type="ARBA" id="ARBA00049417"/>
    </source>
</evidence>
<evidence type="ECO:0000259" key="7">
    <source>
        <dbReference type="PROSITE" id="PS51831"/>
    </source>
</evidence>
<dbReference type="InterPro" id="IPR003607">
    <property type="entry name" value="HD/PDEase_dom"/>
</dbReference>
<evidence type="ECO:0000256" key="1">
    <source>
        <dbReference type="ARBA" id="ARBA00012506"/>
    </source>
</evidence>
<gene>
    <name evidence="8" type="primary">yqeK</name>
    <name evidence="8" type="ORF">ABNN70_13020</name>
</gene>
<dbReference type="InterPro" id="IPR051094">
    <property type="entry name" value="Diverse_Catalytic_Enzymes"/>
</dbReference>
<proteinExistence type="predicted"/>
<dbReference type="CDD" id="cd00077">
    <property type="entry name" value="HDc"/>
    <property type="match status" value="1"/>
</dbReference>
<evidence type="ECO:0000256" key="3">
    <source>
        <dbReference type="ARBA" id="ARBA00022741"/>
    </source>
</evidence>
<dbReference type="RefSeq" id="WP_353948029.1">
    <property type="nucleotide sequence ID" value="NZ_CP159510.1"/>
</dbReference>
<keyword evidence="2" id="KW-0479">Metal-binding</keyword>
<dbReference type="GO" id="GO:0046872">
    <property type="term" value="F:metal ion binding"/>
    <property type="evidence" value="ECO:0007669"/>
    <property type="project" value="UniProtKB-KW"/>
</dbReference>
<dbReference type="PANTHER" id="PTHR35795:SF1">
    <property type="entry name" value="BIS(5'-NUCLEOSYL)-TETRAPHOSPHATASE, SYMMETRICAL"/>
    <property type="match status" value="1"/>
</dbReference>
<dbReference type="InterPro" id="IPR006674">
    <property type="entry name" value="HD_domain"/>
</dbReference>
<keyword evidence="4 8" id="KW-0378">Hydrolase</keyword>
<sequence>MKIEEAQSTIREMLPDKRYRHSLGVSETAGKLAARFGADVDKARLAGMLHDIVKYFPDKKLRQLIEQHPDISNEYLLYSNNLWHAPAGAAYVEQTLGVKDRDILNAITYHTTGKKDMTRLEKIIFLADYIEPGRDFPGVEDVRKAAENSLDEAVFEELLRTITHLLDQHQRVYPDTFFAYNDLVGSQNNQ</sequence>
<protein>
    <recommendedName>
        <fullName evidence="1">bis(5'-nucleosyl)-tetraphosphatase (symmetrical)</fullName>
        <ecNumber evidence="1">3.6.1.41</ecNumber>
    </recommendedName>
</protein>
<dbReference type="GO" id="GO:0000166">
    <property type="term" value="F:nucleotide binding"/>
    <property type="evidence" value="ECO:0007669"/>
    <property type="project" value="UniProtKB-KW"/>
</dbReference>
<feature type="domain" description="HD" evidence="7">
    <location>
        <begin position="18"/>
        <end position="133"/>
    </location>
</feature>
<dbReference type="EMBL" id="CP159510">
    <property type="protein sequence ID" value="XCJ16559.1"/>
    <property type="molecule type" value="Genomic_DNA"/>
</dbReference>
<evidence type="ECO:0000256" key="2">
    <source>
        <dbReference type="ARBA" id="ARBA00022723"/>
    </source>
</evidence>
<evidence type="ECO:0000256" key="4">
    <source>
        <dbReference type="ARBA" id="ARBA00022801"/>
    </source>
</evidence>
<dbReference type="InterPro" id="IPR006675">
    <property type="entry name" value="HDIG_dom"/>
</dbReference>
<dbReference type="PROSITE" id="PS51831">
    <property type="entry name" value="HD"/>
    <property type="match status" value="1"/>
</dbReference>
<dbReference type="SMART" id="SM00471">
    <property type="entry name" value="HDc"/>
    <property type="match status" value="1"/>
</dbReference>
<keyword evidence="5" id="KW-0408">Iron</keyword>
<name>A0AAU8IDT6_9BACL</name>
<reference evidence="8" key="1">
    <citation type="submission" date="2024-06" db="EMBL/GenBank/DDBJ databases">
        <authorList>
            <person name="Fan A."/>
            <person name="Zhang F.Y."/>
            <person name="Zhang L."/>
        </authorList>
    </citation>
    <scope>NUCLEOTIDE SEQUENCE</scope>
    <source>
        <strain evidence="8">Y61</strain>
    </source>
</reference>
<keyword evidence="3" id="KW-0547">Nucleotide-binding</keyword>
<evidence type="ECO:0000256" key="5">
    <source>
        <dbReference type="ARBA" id="ARBA00023004"/>
    </source>
</evidence>
<dbReference type="GO" id="GO:0008803">
    <property type="term" value="F:bis(5'-nucleosyl)-tetraphosphatase (symmetrical) activity"/>
    <property type="evidence" value="ECO:0007669"/>
    <property type="project" value="UniProtKB-EC"/>
</dbReference>
<dbReference type="EC" id="3.6.1.41" evidence="1"/>
<comment type="catalytic activity">
    <reaction evidence="6">
        <text>P(1),P(4)-bis(5'-adenosyl) tetraphosphate + H2O = 2 ADP + 2 H(+)</text>
        <dbReference type="Rhea" id="RHEA:24252"/>
        <dbReference type="ChEBI" id="CHEBI:15377"/>
        <dbReference type="ChEBI" id="CHEBI:15378"/>
        <dbReference type="ChEBI" id="CHEBI:58141"/>
        <dbReference type="ChEBI" id="CHEBI:456216"/>
        <dbReference type="EC" id="3.6.1.41"/>
    </reaction>
</comment>
<dbReference type="NCBIfam" id="TIGR00488">
    <property type="entry name" value="bis(5'-nucleosyl)-tetraphosphatase (symmetrical) YqeK"/>
    <property type="match status" value="1"/>
</dbReference>
<organism evidence="8">
    <name type="scientific">Sporolactobacillus sp. Y61</name>
    <dbReference type="NCBI Taxonomy" id="3160863"/>
    <lineage>
        <taxon>Bacteria</taxon>
        <taxon>Bacillati</taxon>
        <taxon>Bacillota</taxon>
        <taxon>Bacilli</taxon>
        <taxon>Bacillales</taxon>
        <taxon>Sporolactobacillaceae</taxon>
        <taxon>Sporolactobacillus</taxon>
    </lineage>
</organism>
<dbReference type="Pfam" id="PF01966">
    <property type="entry name" value="HD"/>
    <property type="match status" value="1"/>
</dbReference>